<proteinExistence type="predicted"/>
<dbReference type="STRING" id="1692.BMAGN_1208"/>
<accession>A0A087BEP9</accession>
<dbReference type="eggNOG" id="COG2365">
    <property type="taxonomic scope" value="Bacteria"/>
</dbReference>
<name>A0A087BEP9_9BIFI</name>
<evidence type="ECO:0000313" key="2">
    <source>
        <dbReference type="Proteomes" id="UP000029052"/>
    </source>
</evidence>
<evidence type="ECO:0000313" key="1">
    <source>
        <dbReference type="EMBL" id="KFI69499.1"/>
    </source>
</evidence>
<dbReference type="InterPro" id="IPR029021">
    <property type="entry name" value="Prot-tyrosine_phosphatase-like"/>
</dbReference>
<sequence>MYEDDACRWSRAHRGTTSLAGGAYAADRLCPAVTGRSRRFYWAPWRRCSSDGSPLITDHGRVIQLLIVSVPPTLVRVNIFIRGRYSGMIILIGSILAMNKEGARMAHVSQLVALEEVHNCRDLGGMPAADGRVIRPHALLRSANLHRASVRDLATLRDMGLEHVLDLRTQQERDAERDRLLVSWSVTKLPIFDEASAFPLQWRGIVEHPGTFIMDLYTVMITSQTAVDQWTRMFQLLLDEPGCYLWHCTQGKDRTGVAAALIEAALGASPDDIRADYLETNKYMSSELPASLKRARKYLAPAVKVDLHQFVTAEPRDFDAMMAAAEPYGGLLGFVQDRLGVDDSKLAQLRDYYTVPVAD</sequence>
<reference evidence="1 2" key="1">
    <citation type="submission" date="2014-03" db="EMBL/GenBank/DDBJ databases">
        <title>Genomics of Bifidobacteria.</title>
        <authorList>
            <person name="Ventura M."/>
            <person name="Milani C."/>
            <person name="Lugli G.A."/>
        </authorList>
    </citation>
    <scope>NUCLEOTIDE SEQUENCE [LARGE SCALE GENOMIC DNA]</scope>
    <source>
        <strain evidence="1 2">LMG 11591</strain>
    </source>
</reference>
<dbReference type="EC" id="3.1.3.48" evidence="1"/>
<dbReference type="Gene3D" id="3.90.190.10">
    <property type="entry name" value="Protein tyrosine phosphatase superfamily"/>
    <property type="match status" value="1"/>
</dbReference>
<organism evidence="1 2">
    <name type="scientific">Bifidobacterium magnum</name>
    <dbReference type="NCBI Taxonomy" id="1692"/>
    <lineage>
        <taxon>Bacteria</taxon>
        <taxon>Bacillati</taxon>
        <taxon>Actinomycetota</taxon>
        <taxon>Actinomycetes</taxon>
        <taxon>Bifidobacteriales</taxon>
        <taxon>Bifidobacteriaceae</taxon>
        <taxon>Bifidobacterium</taxon>
    </lineage>
</organism>
<dbReference type="Pfam" id="PF13350">
    <property type="entry name" value="Y_phosphatase3"/>
    <property type="match status" value="1"/>
</dbReference>
<keyword evidence="1" id="KW-0378">Hydrolase</keyword>
<protein>
    <submittedName>
        <fullName evidence="1">Protein tyrosine/serine phosphatase</fullName>
        <ecNumber evidence="1">3.1.3.48</ecNumber>
    </submittedName>
</protein>
<dbReference type="Proteomes" id="UP000029052">
    <property type="component" value="Unassembled WGS sequence"/>
</dbReference>
<gene>
    <name evidence="1" type="ORF">BMAGN_1208</name>
</gene>
<dbReference type="AlphaFoldDB" id="A0A087BEP9"/>
<dbReference type="InterPro" id="IPR026893">
    <property type="entry name" value="Tyr/Ser_Pase_IphP-type"/>
</dbReference>
<dbReference type="SUPFAM" id="SSF52799">
    <property type="entry name" value="(Phosphotyrosine protein) phosphatases II"/>
    <property type="match status" value="1"/>
</dbReference>
<comment type="caution">
    <text evidence="1">The sequence shown here is derived from an EMBL/GenBank/DDBJ whole genome shotgun (WGS) entry which is preliminary data.</text>
</comment>
<keyword evidence="2" id="KW-1185">Reference proteome</keyword>
<dbReference type="GO" id="GO:0004725">
    <property type="term" value="F:protein tyrosine phosphatase activity"/>
    <property type="evidence" value="ECO:0007669"/>
    <property type="project" value="UniProtKB-EC"/>
</dbReference>
<dbReference type="EMBL" id="JGZB01000001">
    <property type="protein sequence ID" value="KFI69499.1"/>
    <property type="molecule type" value="Genomic_DNA"/>
</dbReference>